<accession>A0AAX4JKN9</accession>
<evidence type="ECO:0000313" key="7">
    <source>
        <dbReference type="EMBL" id="WWC85444.1"/>
    </source>
</evidence>
<keyword evidence="2 4" id="KW-0442">Lipid degradation</keyword>
<gene>
    <name evidence="7" type="ORF">L201_000307</name>
</gene>
<reference evidence="7 8" key="1">
    <citation type="submission" date="2024-01" db="EMBL/GenBank/DDBJ databases">
        <title>Comparative genomics of Cryptococcus and Kwoniella reveals pathogenesis evolution and contrasting modes of karyotype evolution via chromosome fusion or intercentromeric recombination.</title>
        <authorList>
            <person name="Coelho M.A."/>
            <person name="David-Palma M."/>
            <person name="Shea T."/>
            <person name="Bowers K."/>
            <person name="McGinley-Smith S."/>
            <person name="Mohammad A.W."/>
            <person name="Gnirke A."/>
            <person name="Yurkov A.M."/>
            <person name="Nowrousian M."/>
            <person name="Sun S."/>
            <person name="Cuomo C.A."/>
            <person name="Heitman J."/>
        </authorList>
    </citation>
    <scope>NUCLEOTIDE SEQUENCE [LARGE SCALE GENOMIC DNA]</scope>
    <source>
        <strain evidence="7 8">CBS 6074</strain>
    </source>
</reference>
<keyword evidence="8" id="KW-1185">Reference proteome</keyword>
<feature type="active site" description="Charge relay system" evidence="5">
    <location>
        <position position="323"/>
    </location>
</feature>
<dbReference type="GO" id="GO:0016042">
    <property type="term" value="P:lipid catabolic process"/>
    <property type="evidence" value="ECO:0007669"/>
    <property type="project" value="UniProtKB-KW"/>
</dbReference>
<dbReference type="PANTHER" id="PTHR10272">
    <property type="entry name" value="PLATELET-ACTIVATING FACTOR ACETYLHYDROLASE"/>
    <property type="match status" value="1"/>
</dbReference>
<keyword evidence="3 4" id="KW-0443">Lipid metabolism</keyword>
<evidence type="ECO:0000256" key="5">
    <source>
        <dbReference type="PIRSR" id="PIRSR018169-1"/>
    </source>
</evidence>
<organism evidence="7 8">
    <name type="scientific">Kwoniella dendrophila CBS 6074</name>
    <dbReference type="NCBI Taxonomy" id="1295534"/>
    <lineage>
        <taxon>Eukaryota</taxon>
        <taxon>Fungi</taxon>
        <taxon>Dikarya</taxon>
        <taxon>Basidiomycota</taxon>
        <taxon>Agaricomycotina</taxon>
        <taxon>Tremellomycetes</taxon>
        <taxon>Tremellales</taxon>
        <taxon>Cryptococcaceae</taxon>
        <taxon>Kwoniella</taxon>
    </lineage>
</organism>
<evidence type="ECO:0000256" key="6">
    <source>
        <dbReference type="SAM" id="MobiDB-lite"/>
    </source>
</evidence>
<dbReference type="Pfam" id="PF03403">
    <property type="entry name" value="PAF-AH_p_II"/>
    <property type="match status" value="1"/>
</dbReference>
<dbReference type="SUPFAM" id="SSF53474">
    <property type="entry name" value="alpha/beta-Hydrolases"/>
    <property type="match status" value="1"/>
</dbReference>
<dbReference type="Proteomes" id="UP001355207">
    <property type="component" value="Chromosome 1"/>
</dbReference>
<dbReference type="EC" id="3.1.1.47" evidence="4"/>
<evidence type="ECO:0000256" key="4">
    <source>
        <dbReference type="PIRNR" id="PIRNR018169"/>
    </source>
</evidence>
<protein>
    <recommendedName>
        <fullName evidence="4">Putative phospholipase</fullName>
        <ecNumber evidence="4">3.1.1.47</ecNumber>
    </recommendedName>
</protein>
<dbReference type="EMBL" id="CP144098">
    <property type="protein sequence ID" value="WWC85444.1"/>
    <property type="molecule type" value="Genomic_DNA"/>
</dbReference>
<comment type="similarity">
    <text evidence="4">Belongs to the serine esterase family.</text>
</comment>
<dbReference type="AlphaFoldDB" id="A0AAX4JKN9"/>
<evidence type="ECO:0000256" key="3">
    <source>
        <dbReference type="ARBA" id="ARBA00023098"/>
    </source>
</evidence>
<dbReference type="RefSeq" id="XP_066072207.1">
    <property type="nucleotide sequence ID" value="XM_066216110.1"/>
</dbReference>
<evidence type="ECO:0000256" key="2">
    <source>
        <dbReference type="ARBA" id="ARBA00022963"/>
    </source>
</evidence>
<feature type="region of interest" description="Disordered" evidence="6">
    <location>
        <begin position="1"/>
        <end position="23"/>
    </location>
</feature>
<feature type="active site" description="Charge relay system" evidence="5">
    <location>
        <position position="378"/>
    </location>
</feature>
<feature type="compositionally biased region" description="Polar residues" evidence="6">
    <location>
        <begin position="1"/>
        <end position="16"/>
    </location>
</feature>
<sequence length="458" mass="50328">MTDSTTSRQIPGTQPSAPKVSNPYTHSKFGTLFSRQLPSYTGNYPVGVLDVEYPIEPQTIGSFKHKKLRTTSQAGIEIDTVLFSLFYPCQQDVSNSKGTVWFPRASPTVNGFLKMAGIENSLIRALAYTGALSAVHGLKFPSHQRAPILPNPPGGKWPLIIFSHGVGCSRLMYTHICGELASKGYVVAAVEHRDGTGPSAKITSEDGKERDVDFLRWTDLDWPDRPESDQPKDDNTLRHDQLKIRLVEMESAIEIIRKITAGQFEHGKGRLMASRTLDWNPWKGQIDVDEGEICLAGHSFGGTAVIAAGANPHFNPHSIIALDPAVERLEPWNSSIQCPLLTVNSEEFVLSEDYNRLINVSKTVQNHKYIFNIAGSTHPSFSDVFLITPGFVGSMTGLSIPPYSIFPTTVEIIEAFLNKRDTQDDKASTLDTMGTSVKGVLSKPIGRPGQLLRQTLSP</sequence>
<dbReference type="InterPro" id="IPR016715">
    <property type="entry name" value="PAF_acetylhydro_eukaryote"/>
</dbReference>
<dbReference type="PIRSF" id="PIRSF018169">
    <property type="entry name" value="PAF_acetylhydrolase"/>
    <property type="match status" value="1"/>
</dbReference>
<dbReference type="InterPro" id="IPR029058">
    <property type="entry name" value="AB_hydrolase_fold"/>
</dbReference>
<evidence type="ECO:0000256" key="1">
    <source>
        <dbReference type="ARBA" id="ARBA00022801"/>
    </source>
</evidence>
<comment type="catalytic activity">
    <reaction evidence="4">
        <text>a 1-O-alkyl-2-acetyl-sn-glycero-3-phosphocholine + H2O = a 1-O-alkyl-sn-glycero-3-phosphocholine + acetate + H(+)</text>
        <dbReference type="Rhea" id="RHEA:17777"/>
        <dbReference type="ChEBI" id="CHEBI:15377"/>
        <dbReference type="ChEBI" id="CHEBI:15378"/>
        <dbReference type="ChEBI" id="CHEBI:30089"/>
        <dbReference type="ChEBI" id="CHEBI:30909"/>
        <dbReference type="ChEBI" id="CHEBI:36707"/>
        <dbReference type="EC" id="3.1.1.47"/>
    </reaction>
</comment>
<dbReference type="Gene3D" id="3.40.50.1820">
    <property type="entry name" value="alpha/beta hydrolase"/>
    <property type="match status" value="1"/>
</dbReference>
<name>A0AAX4JKN9_9TREE</name>
<keyword evidence="1 4" id="KW-0378">Hydrolase</keyword>
<dbReference type="PANTHER" id="PTHR10272:SF0">
    <property type="entry name" value="PLATELET-ACTIVATING FACTOR ACETYLHYDROLASE"/>
    <property type="match status" value="1"/>
</dbReference>
<proteinExistence type="inferred from homology"/>
<feature type="active site" description="Nucleophile" evidence="5">
    <location>
        <position position="299"/>
    </location>
</feature>
<dbReference type="GeneID" id="91090979"/>
<dbReference type="GO" id="GO:0003847">
    <property type="term" value="F:1-alkyl-2-acetylglycerophosphocholine esterase activity"/>
    <property type="evidence" value="ECO:0007669"/>
    <property type="project" value="UniProtKB-UniRule"/>
</dbReference>
<evidence type="ECO:0000313" key="8">
    <source>
        <dbReference type="Proteomes" id="UP001355207"/>
    </source>
</evidence>